<dbReference type="PANTHER" id="PTHR43129">
    <property type="entry name" value="FOSMIDOMYCIN RESISTANCE PROTEIN"/>
    <property type="match status" value="1"/>
</dbReference>
<evidence type="ECO:0000256" key="1">
    <source>
        <dbReference type="ARBA" id="ARBA00022692"/>
    </source>
</evidence>
<dbReference type="PANTHER" id="PTHR43129:SF1">
    <property type="entry name" value="FOSMIDOMYCIN RESISTANCE PROTEIN"/>
    <property type="match status" value="1"/>
</dbReference>
<accession>A0A2P8EJH2</accession>
<gene>
    <name evidence="6" type="ORF">CLV44_13015</name>
</gene>
<name>A0A2P8EJH2_9GAMM</name>
<protein>
    <submittedName>
        <fullName evidence="6">Putative MFS family arabinose efflux permease</fullName>
    </submittedName>
</protein>
<feature type="transmembrane region" description="Helical" evidence="4">
    <location>
        <begin position="362"/>
        <end position="383"/>
    </location>
</feature>
<evidence type="ECO:0000259" key="5">
    <source>
        <dbReference type="PROSITE" id="PS50850"/>
    </source>
</evidence>
<dbReference type="InterPro" id="IPR036259">
    <property type="entry name" value="MFS_trans_sf"/>
</dbReference>
<dbReference type="InterPro" id="IPR011701">
    <property type="entry name" value="MFS"/>
</dbReference>
<dbReference type="PROSITE" id="PS50850">
    <property type="entry name" value="MFS"/>
    <property type="match status" value="1"/>
</dbReference>
<keyword evidence="7" id="KW-1185">Reference proteome</keyword>
<dbReference type="Pfam" id="PF07690">
    <property type="entry name" value="MFS_1"/>
    <property type="match status" value="1"/>
</dbReference>
<dbReference type="Proteomes" id="UP000242133">
    <property type="component" value="Unassembled WGS sequence"/>
</dbReference>
<reference evidence="6 7" key="1">
    <citation type="submission" date="2018-03" db="EMBL/GenBank/DDBJ databases">
        <title>Genomic Encyclopedia of Archaeal and Bacterial Type Strains, Phase II (KMG-II): from individual species to whole genera.</title>
        <authorList>
            <person name="Goeker M."/>
        </authorList>
    </citation>
    <scope>NUCLEOTIDE SEQUENCE [LARGE SCALE GENOMIC DNA]</scope>
    <source>
        <strain evidence="6 7">DSM 17586</strain>
    </source>
</reference>
<dbReference type="RefSeq" id="WP_106593242.1">
    <property type="nucleotide sequence ID" value="NZ_PYGI01000030.1"/>
</dbReference>
<dbReference type="OrthoDB" id="8894129at2"/>
<feature type="transmembrane region" description="Helical" evidence="4">
    <location>
        <begin position="248"/>
        <end position="267"/>
    </location>
</feature>
<feature type="transmembrane region" description="Helical" evidence="4">
    <location>
        <begin position="132"/>
        <end position="156"/>
    </location>
</feature>
<keyword evidence="1 4" id="KW-0812">Transmembrane</keyword>
<organism evidence="6 7">
    <name type="scientific">Marinobacterium halophilum</name>
    <dbReference type="NCBI Taxonomy" id="267374"/>
    <lineage>
        <taxon>Bacteria</taxon>
        <taxon>Pseudomonadati</taxon>
        <taxon>Pseudomonadota</taxon>
        <taxon>Gammaproteobacteria</taxon>
        <taxon>Oceanospirillales</taxon>
        <taxon>Oceanospirillaceae</taxon>
        <taxon>Marinobacterium</taxon>
    </lineage>
</organism>
<comment type="caution">
    <text evidence="6">The sequence shown here is derived from an EMBL/GenBank/DDBJ whole genome shotgun (WGS) entry which is preliminary data.</text>
</comment>
<feature type="transmembrane region" description="Helical" evidence="4">
    <location>
        <begin position="274"/>
        <end position="293"/>
    </location>
</feature>
<feature type="transmembrane region" description="Helical" evidence="4">
    <location>
        <begin position="98"/>
        <end position="120"/>
    </location>
</feature>
<feature type="domain" description="Major facilitator superfamily (MFS) profile" evidence="5">
    <location>
        <begin position="8"/>
        <end position="387"/>
    </location>
</feature>
<proteinExistence type="predicted"/>
<feature type="transmembrane region" description="Helical" evidence="4">
    <location>
        <begin position="12"/>
        <end position="33"/>
    </location>
</feature>
<sequence>MKVTRNGLLAQVSAAHLISHLHIMTLPALLPLLPGVMQVGFVELGIAIGVFNIVTAMVQIPLGFMVDRVGAQRMLLAALLLGSLSFGLLAAMPTYTCLLVIMALAGLANGVYHPADYSLLSRGVAPERMGRAFSVHTFSGFLGGALAPPVMIGVALMLEPRWAFAVAAIAGLLVFALVMPGVGQALPDQGNADAPRGDQRPLATPVASLAILILLFMMLNLSTGSIEQFSVSALVGGFAVSLPDANRALTVFLFATAFGVLAGGVLADRTERHGALAGIAFALAACLAILVATVPLSPMMLALVLGATGFLAGMVAPSRDMLVRAASPAGAEGRTFGIVSTGFNLGGVIGPILFGFMLDQGWYTTLFWATAAFMGTTTLIVLLQEQRKSSHTEVKPIEAGVN</sequence>
<feature type="transmembrane region" description="Helical" evidence="4">
    <location>
        <begin position="202"/>
        <end position="221"/>
    </location>
</feature>
<keyword evidence="3 4" id="KW-0472">Membrane</keyword>
<evidence type="ECO:0000256" key="3">
    <source>
        <dbReference type="ARBA" id="ARBA00023136"/>
    </source>
</evidence>
<dbReference type="GO" id="GO:0022857">
    <property type="term" value="F:transmembrane transporter activity"/>
    <property type="evidence" value="ECO:0007669"/>
    <property type="project" value="InterPro"/>
</dbReference>
<dbReference type="AlphaFoldDB" id="A0A2P8EJH2"/>
<dbReference type="SUPFAM" id="SSF103473">
    <property type="entry name" value="MFS general substrate transporter"/>
    <property type="match status" value="1"/>
</dbReference>
<dbReference type="GO" id="GO:0005886">
    <property type="term" value="C:plasma membrane"/>
    <property type="evidence" value="ECO:0007669"/>
    <property type="project" value="TreeGrafter"/>
</dbReference>
<dbReference type="EMBL" id="PYGI01000030">
    <property type="protein sequence ID" value="PSL09636.1"/>
    <property type="molecule type" value="Genomic_DNA"/>
</dbReference>
<evidence type="ECO:0000256" key="2">
    <source>
        <dbReference type="ARBA" id="ARBA00022989"/>
    </source>
</evidence>
<dbReference type="InterPro" id="IPR020846">
    <property type="entry name" value="MFS_dom"/>
</dbReference>
<feature type="transmembrane region" description="Helical" evidence="4">
    <location>
        <begin position="336"/>
        <end position="356"/>
    </location>
</feature>
<feature type="transmembrane region" description="Helical" evidence="4">
    <location>
        <begin position="299"/>
        <end position="316"/>
    </location>
</feature>
<evidence type="ECO:0000313" key="7">
    <source>
        <dbReference type="Proteomes" id="UP000242133"/>
    </source>
</evidence>
<feature type="transmembrane region" description="Helical" evidence="4">
    <location>
        <begin position="162"/>
        <end position="182"/>
    </location>
</feature>
<evidence type="ECO:0000256" key="4">
    <source>
        <dbReference type="SAM" id="Phobius"/>
    </source>
</evidence>
<feature type="transmembrane region" description="Helical" evidence="4">
    <location>
        <begin position="74"/>
        <end position="92"/>
    </location>
</feature>
<keyword evidence="2 4" id="KW-1133">Transmembrane helix</keyword>
<dbReference type="Gene3D" id="1.20.1250.20">
    <property type="entry name" value="MFS general substrate transporter like domains"/>
    <property type="match status" value="2"/>
</dbReference>
<evidence type="ECO:0000313" key="6">
    <source>
        <dbReference type="EMBL" id="PSL09636.1"/>
    </source>
</evidence>
<feature type="transmembrane region" description="Helical" evidence="4">
    <location>
        <begin position="39"/>
        <end position="62"/>
    </location>
</feature>